<keyword evidence="2" id="KW-0812">Transmembrane</keyword>
<evidence type="ECO:0000313" key="3">
    <source>
        <dbReference type="EMBL" id="CAD8363838.1"/>
    </source>
</evidence>
<dbReference type="PANTHER" id="PTHR32385">
    <property type="entry name" value="MANNOSYL PHOSPHORYLINOSITOL CERAMIDE SYNTHASE"/>
    <property type="match status" value="1"/>
</dbReference>
<name>A0A7S0AHG6_9STRA</name>
<dbReference type="GO" id="GO:0000030">
    <property type="term" value="F:mannosyltransferase activity"/>
    <property type="evidence" value="ECO:0007669"/>
    <property type="project" value="TreeGrafter"/>
</dbReference>
<dbReference type="InterPro" id="IPR029044">
    <property type="entry name" value="Nucleotide-diphossugar_trans"/>
</dbReference>
<sequence>MPSAKSFFTVALCTYLITIVFAFGFFPQLMRVHEKNAEQQPTAASTSLAVQTITKEKSICEMTQNELQQQTYLRRIWQFWDGEHVNGYMELCHELMLAKSPTIFVDTIDSECIKRVFPDAPSDFDLLIPAHKADYARCRLLTRFGGMYNDYDTIALQSFQPLFDKLDEEHSDIVRHRNGKDVMSPMSNLGPMKPNLPGISSCKDIFHRMMKQRVNEKIGDKLVWPMCSPTILRPLAALLEQAPNGVIKFSDLQPFDEKTMQGSYIFLGTDAEKQRRIAKYILEKGNFEGTTNQYLVVLNNYYNEEFGKLSREEAYCEKHNPISIILRSQMQRAELETPGCSKARR</sequence>
<protein>
    <recommendedName>
        <fullName evidence="4">Alpha 1,4-glycosyltransferase domain-containing protein</fullName>
    </recommendedName>
</protein>
<gene>
    <name evidence="3" type="ORF">MPOL1434_LOCUS2644</name>
</gene>
<organism evidence="3">
    <name type="scientific">Minutocellus polymorphus</name>
    <dbReference type="NCBI Taxonomy" id="265543"/>
    <lineage>
        <taxon>Eukaryota</taxon>
        <taxon>Sar</taxon>
        <taxon>Stramenopiles</taxon>
        <taxon>Ochrophyta</taxon>
        <taxon>Bacillariophyta</taxon>
        <taxon>Mediophyceae</taxon>
        <taxon>Cymatosirophycidae</taxon>
        <taxon>Cymatosirales</taxon>
        <taxon>Cymatosiraceae</taxon>
        <taxon>Minutocellus</taxon>
    </lineage>
</organism>
<dbReference type="AlphaFoldDB" id="A0A7S0AHG6"/>
<dbReference type="Gene3D" id="3.90.550.20">
    <property type="match status" value="1"/>
</dbReference>
<dbReference type="EMBL" id="HBEJ01004540">
    <property type="protein sequence ID" value="CAD8363838.1"/>
    <property type="molecule type" value="Transcribed_RNA"/>
</dbReference>
<keyword evidence="2" id="KW-0472">Membrane</keyword>
<evidence type="ECO:0008006" key="4">
    <source>
        <dbReference type="Google" id="ProtNLM"/>
    </source>
</evidence>
<dbReference type="GO" id="GO:0051999">
    <property type="term" value="P:mannosyl-inositol phosphorylceramide biosynthetic process"/>
    <property type="evidence" value="ECO:0007669"/>
    <property type="project" value="TreeGrafter"/>
</dbReference>
<accession>A0A7S0AHG6</accession>
<reference evidence="3" key="1">
    <citation type="submission" date="2021-01" db="EMBL/GenBank/DDBJ databases">
        <authorList>
            <person name="Corre E."/>
            <person name="Pelletier E."/>
            <person name="Niang G."/>
            <person name="Scheremetjew M."/>
            <person name="Finn R."/>
            <person name="Kale V."/>
            <person name="Holt S."/>
            <person name="Cochrane G."/>
            <person name="Meng A."/>
            <person name="Brown T."/>
            <person name="Cohen L."/>
        </authorList>
    </citation>
    <scope>NUCLEOTIDE SEQUENCE</scope>
    <source>
        <strain evidence="3">CCMP3303</strain>
    </source>
</reference>
<dbReference type="SUPFAM" id="SSF53448">
    <property type="entry name" value="Nucleotide-diphospho-sugar transferases"/>
    <property type="match status" value="1"/>
</dbReference>
<evidence type="ECO:0000256" key="2">
    <source>
        <dbReference type="SAM" id="Phobius"/>
    </source>
</evidence>
<evidence type="ECO:0000256" key="1">
    <source>
        <dbReference type="ARBA" id="ARBA00022679"/>
    </source>
</evidence>
<keyword evidence="1" id="KW-0808">Transferase</keyword>
<feature type="transmembrane region" description="Helical" evidence="2">
    <location>
        <begin position="6"/>
        <end position="26"/>
    </location>
</feature>
<keyword evidence="2" id="KW-1133">Transmembrane helix</keyword>
<dbReference type="Pfam" id="PF04488">
    <property type="entry name" value="Gly_transf_sug"/>
    <property type="match status" value="1"/>
</dbReference>
<proteinExistence type="predicted"/>
<dbReference type="InterPro" id="IPR051706">
    <property type="entry name" value="Glycosyltransferase_domain"/>
</dbReference>
<dbReference type="InterPro" id="IPR007577">
    <property type="entry name" value="GlycoTrfase_DXD_sugar-bd_CS"/>
</dbReference>
<dbReference type="GO" id="GO:0016020">
    <property type="term" value="C:membrane"/>
    <property type="evidence" value="ECO:0007669"/>
    <property type="project" value="GOC"/>
</dbReference>
<dbReference type="PANTHER" id="PTHR32385:SF15">
    <property type="entry name" value="INOSITOL PHOSPHOCERAMIDE MANNOSYLTRANSFERASE 1"/>
    <property type="match status" value="1"/>
</dbReference>